<dbReference type="SUPFAM" id="SSF53850">
    <property type="entry name" value="Periplasmic binding protein-like II"/>
    <property type="match status" value="1"/>
</dbReference>
<organism evidence="6 7">
    <name type="scientific">Bordetella ansorpii</name>
    <dbReference type="NCBI Taxonomy" id="288768"/>
    <lineage>
        <taxon>Bacteria</taxon>
        <taxon>Pseudomonadati</taxon>
        <taxon>Pseudomonadota</taxon>
        <taxon>Betaproteobacteria</taxon>
        <taxon>Burkholderiales</taxon>
        <taxon>Alcaligenaceae</taxon>
        <taxon>Bordetella</taxon>
    </lineage>
</organism>
<evidence type="ECO:0000256" key="1">
    <source>
        <dbReference type="ARBA" id="ARBA00009437"/>
    </source>
</evidence>
<protein>
    <submittedName>
        <fullName evidence="6">LysR family transcriptional regulator</fullName>
    </submittedName>
</protein>
<dbReference type="Pfam" id="PF03466">
    <property type="entry name" value="LysR_substrate"/>
    <property type="match status" value="1"/>
</dbReference>
<dbReference type="InterPro" id="IPR005119">
    <property type="entry name" value="LysR_subst-bd"/>
</dbReference>
<proteinExistence type="inferred from homology"/>
<dbReference type="GO" id="GO:0000976">
    <property type="term" value="F:transcription cis-regulatory region binding"/>
    <property type="evidence" value="ECO:0007669"/>
    <property type="project" value="TreeGrafter"/>
</dbReference>
<name>A0A157SBQ2_9BORD</name>
<comment type="similarity">
    <text evidence="1">Belongs to the LysR transcriptional regulatory family.</text>
</comment>
<dbReference type="RefSeq" id="WP_066125502.1">
    <property type="nucleotide sequence ID" value="NZ_FKIF01000002.1"/>
</dbReference>
<dbReference type="InterPro" id="IPR000847">
    <property type="entry name" value="LysR_HTH_N"/>
</dbReference>
<dbReference type="Pfam" id="PF00126">
    <property type="entry name" value="HTH_1"/>
    <property type="match status" value="1"/>
</dbReference>
<dbReference type="PANTHER" id="PTHR30126:SF94">
    <property type="entry name" value="LYSR FAMILY TRANSCRIPTIONAL REGULATOR"/>
    <property type="match status" value="1"/>
</dbReference>
<keyword evidence="3" id="KW-0238">DNA-binding</keyword>
<dbReference type="Gene3D" id="3.40.190.10">
    <property type="entry name" value="Periplasmic binding protein-like II"/>
    <property type="match status" value="2"/>
</dbReference>
<keyword evidence="7" id="KW-1185">Reference proteome</keyword>
<evidence type="ECO:0000313" key="6">
    <source>
        <dbReference type="EMBL" id="SAI67663.1"/>
    </source>
</evidence>
<feature type="domain" description="HTH lysR-type" evidence="5">
    <location>
        <begin position="1"/>
        <end position="58"/>
    </location>
</feature>
<dbReference type="OrthoDB" id="8651113at2"/>
<dbReference type="CDD" id="cd05466">
    <property type="entry name" value="PBP2_LTTR_substrate"/>
    <property type="match status" value="1"/>
</dbReference>
<keyword evidence="4" id="KW-0804">Transcription</keyword>
<dbReference type="EMBL" id="FKIF01000002">
    <property type="protein sequence ID" value="SAI67663.1"/>
    <property type="molecule type" value="Genomic_DNA"/>
</dbReference>
<sequence>MTLKQLEAFYWAATCRSFAIAASRLNISVSSLSKRLAELESVIGSELFSRSARNAILTPLGEQLLPHARDLLRSADDFLQRAADSVPLAGRCRFGVGELSSMTWMPRLIADIRREYPNLLVEPRVGVGEEVELGLEDGELDFGIIGGPSTRASITSVLIGQAEFEWVASPGAARDARWLPPAALRDHTLVALPNSSGVIRIVDDWMTAQGVSPGRNLRCNGWGAVAGMLREGLGIGILPTAWARVLVERGELAFLEQFPAPQPLSYTIQWRRDDTRPLLACMRDLAQRCIDFHAPCCLM</sequence>
<dbReference type="InterPro" id="IPR036390">
    <property type="entry name" value="WH_DNA-bd_sf"/>
</dbReference>
<dbReference type="InterPro" id="IPR036388">
    <property type="entry name" value="WH-like_DNA-bd_sf"/>
</dbReference>
<dbReference type="Proteomes" id="UP000076848">
    <property type="component" value="Unassembled WGS sequence"/>
</dbReference>
<evidence type="ECO:0000256" key="3">
    <source>
        <dbReference type="ARBA" id="ARBA00023125"/>
    </source>
</evidence>
<dbReference type="SUPFAM" id="SSF46785">
    <property type="entry name" value="Winged helix' DNA-binding domain"/>
    <property type="match status" value="1"/>
</dbReference>
<dbReference type="PANTHER" id="PTHR30126">
    <property type="entry name" value="HTH-TYPE TRANSCRIPTIONAL REGULATOR"/>
    <property type="match status" value="1"/>
</dbReference>
<accession>A0A157SBQ2</accession>
<dbReference type="PROSITE" id="PS50931">
    <property type="entry name" value="HTH_LYSR"/>
    <property type="match status" value="1"/>
</dbReference>
<dbReference type="Gene3D" id="1.10.10.10">
    <property type="entry name" value="Winged helix-like DNA-binding domain superfamily/Winged helix DNA-binding domain"/>
    <property type="match status" value="1"/>
</dbReference>
<dbReference type="GO" id="GO:0003700">
    <property type="term" value="F:DNA-binding transcription factor activity"/>
    <property type="evidence" value="ECO:0007669"/>
    <property type="project" value="InterPro"/>
</dbReference>
<gene>
    <name evidence="6" type="primary">gltC_4</name>
    <name evidence="6" type="ORF">SAMEA3906486_01642</name>
</gene>
<evidence type="ECO:0000313" key="7">
    <source>
        <dbReference type="Proteomes" id="UP000076848"/>
    </source>
</evidence>
<keyword evidence="2" id="KW-0805">Transcription regulation</keyword>
<dbReference type="AlphaFoldDB" id="A0A157SBQ2"/>
<evidence type="ECO:0000256" key="2">
    <source>
        <dbReference type="ARBA" id="ARBA00023015"/>
    </source>
</evidence>
<evidence type="ECO:0000256" key="4">
    <source>
        <dbReference type="ARBA" id="ARBA00023163"/>
    </source>
</evidence>
<reference evidence="6 7" key="1">
    <citation type="submission" date="2016-04" db="EMBL/GenBank/DDBJ databases">
        <authorList>
            <consortium name="Pathogen Informatics"/>
        </authorList>
    </citation>
    <scope>NUCLEOTIDE SEQUENCE [LARGE SCALE GENOMIC DNA]</scope>
    <source>
        <strain evidence="6 7">H050680373</strain>
    </source>
</reference>
<evidence type="ECO:0000259" key="5">
    <source>
        <dbReference type="PROSITE" id="PS50931"/>
    </source>
</evidence>
<dbReference type="STRING" id="288768.SAMEA3906486_01642"/>